<keyword evidence="6 9" id="KW-0812">Transmembrane</keyword>
<accession>A0A6N1ALI7</accession>
<dbReference type="GO" id="GO:0009306">
    <property type="term" value="P:protein secretion"/>
    <property type="evidence" value="ECO:0007669"/>
    <property type="project" value="InterPro"/>
</dbReference>
<dbReference type="Gene3D" id="2.40.30.170">
    <property type="match status" value="1"/>
</dbReference>
<dbReference type="Pfam" id="PF25994">
    <property type="entry name" value="HH_AprE"/>
    <property type="match status" value="1"/>
</dbReference>
<evidence type="ECO:0000313" key="15">
    <source>
        <dbReference type="Proteomes" id="UP000509702"/>
    </source>
</evidence>
<feature type="domain" description="AprE-like beta-barrel" evidence="13">
    <location>
        <begin position="376"/>
        <end position="428"/>
    </location>
</feature>
<keyword evidence="4 9" id="KW-1003">Cell membrane</keyword>
<evidence type="ECO:0000256" key="6">
    <source>
        <dbReference type="ARBA" id="ARBA00022692"/>
    </source>
</evidence>
<dbReference type="InterPro" id="IPR010129">
    <property type="entry name" value="T1SS_HlyD"/>
</dbReference>
<dbReference type="InterPro" id="IPR006144">
    <property type="entry name" value="Secretion_HlyD_CS"/>
</dbReference>
<feature type="region of interest" description="Disordered" evidence="11">
    <location>
        <begin position="424"/>
        <end position="443"/>
    </location>
</feature>
<evidence type="ECO:0000259" key="12">
    <source>
        <dbReference type="Pfam" id="PF25994"/>
    </source>
</evidence>
<dbReference type="InterPro" id="IPR050739">
    <property type="entry name" value="MFP"/>
</dbReference>
<dbReference type="PANTHER" id="PTHR30386:SF26">
    <property type="entry name" value="TRANSPORT PROTEIN COMB"/>
    <property type="match status" value="1"/>
</dbReference>
<dbReference type="InterPro" id="IPR058982">
    <property type="entry name" value="Beta-barrel_AprE"/>
</dbReference>
<evidence type="ECO:0000256" key="1">
    <source>
        <dbReference type="ARBA" id="ARBA00004377"/>
    </source>
</evidence>
<organism evidence="14 15">
    <name type="scientific">Azospirillum oryzae</name>
    <dbReference type="NCBI Taxonomy" id="286727"/>
    <lineage>
        <taxon>Bacteria</taxon>
        <taxon>Pseudomonadati</taxon>
        <taxon>Pseudomonadota</taxon>
        <taxon>Alphaproteobacteria</taxon>
        <taxon>Rhodospirillales</taxon>
        <taxon>Azospirillaceae</taxon>
        <taxon>Azospirillum</taxon>
    </lineage>
</organism>
<dbReference type="InterPro" id="IPR058781">
    <property type="entry name" value="HH_AprE-like"/>
</dbReference>
<evidence type="ECO:0000256" key="5">
    <source>
        <dbReference type="ARBA" id="ARBA00022519"/>
    </source>
</evidence>
<keyword evidence="10" id="KW-0175">Coiled coil</keyword>
<feature type="domain" description="AprE-like long alpha-helical hairpin" evidence="12">
    <location>
        <begin position="155"/>
        <end position="332"/>
    </location>
</feature>
<evidence type="ECO:0000256" key="9">
    <source>
        <dbReference type="RuleBase" id="RU365093"/>
    </source>
</evidence>
<name>A0A6N1ALI7_9PROT</name>
<dbReference type="NCBIfam" id="TIGR01843">
    <property type="entry name" value="type_I_hlyD"/>
    <property type="match status" value="1"/>
</dbReference>
<evidence type="ECO:0000256" key="11">
    <source>
        <dbReference type="SAM" id="MobiDB-lite"/>
    </source>
</evidence>
<feature type="region of interest" description="Disordered" evidence="11">
    <location>
        <begin position="1"/>
        <end position="55"/>
    </location>
</feature>
<keyword evidence="14" id="KW-0614">Plasmid</keyword>
<keyword evidence="3 9" id="KW-0813">Transport</keyword>
<evidence type="ECO:0000256" key="7">
    <source>
        <dbReference type="ARBA" id="ARBA00022989"/>
    </source>
</evidence>
<evidence type="ECO:0000256" key="3">
    <source>
        <dbReference type="ARBA" id="ARBA00022448"/>
    </source>
</evidence>
<dbReference type="Proteomes" id="UP000509702">
    <property type="component" value="Plasmid unnamed1"/>
</dbReference>
<keyword evidence="8 9" id="KW-0472">Membrane</keyword>
<dbReference type="EMBL" id="CP054615">
    <property type="protein sequence ID" value="QKS49152.1"/>
    <property type="molecule type" value="Genomic_DNA"/>
</dbReference>
<evidence type="ECO:0000313" key="14">
    <source>
        <dbReference type="EMBL" id="QKS49152.1"/>
    </source>
</evidence>
<feature type="transmembrane region" description="Helical" evidence="9">
    <location>
        <begin position="84"/>
        <end position="103"/>
    </location>
</feature>
<dbReference type="KEGG" id="aoz:HUE56_01220"/>
<reference evidence="14 15" key="1">
    <citation type="submission" date="2020-06" db="EMBL/GenBank/DDBJ databases">
        <title>Complete genome of Azosprillum oryzae KACC14407.</title>
        <authorList>
            <person name="Kim M."/>
            <person name="Park Y.-J."/>
            <person name="Shin J.-H."/>
        </authorList>
    </citation>
    <scope>NUCLEOTIDE SEQUENCE [LARGE SCALE GENOMIC DNA]</scope>
    <source>
        <strain evidence="14 15">KACC 14407</strain>
        <plasmid evidence="14 15">unnamed1</plasmid>
    </source>
</reference>
<dbReference type="AlphaFoldDB" id="A0A6N1ALI7"/>
<comment type="subcellular location">
    <subcellularLocation>
        <location evidence="1 9">Cell inner membrane</location>
        <topology evidence="1 9">Single-pass membrane protein</topology>
    </subcellularLocation>
</comment>
<dbReference type="GO" id="GO:0005886">
    <property type="term" value="C:plasma membrane"/>
    <property type="evidence" value="ECO:0007669"/>
    <property type="project" value="UniProtKB-SubCell"/>
</dbReference>
<dbReference type="Gene3D" id="2.40.50.100">
    <property type="match status" value="1"/>
</dbReference>
<feature type="coiled-coil region" evidence="10">
    <location>
        <begin position="159"/>
        <end position="218"/>
    </location>
</feature>
<dbReference type="RefSeq" id="WP_149200425.1">
    <property type="nucleotide sequence ID" value="NZ_BSOV01000057.1"/>
</dbReference>
<dbReference type="PRINTS" id="PR01490">
    <property type="entry name" value="RTXTOXIND"/>
</dbReference>
<geneLocation type="plasmid" evidence="14 15">
    <name>unnamed1</name>
</geneLocation>
<evidence type="ECO:0000256" key="2">
    <source>
        <dbReference type="ARBA" id="ARBA00009477"/>
    </source>
</evidence>
<proteinExistence type="inferred from homology"/>
<dbReference type="PROSITE" id="PS00543">
    <property type="entry name" value="HLYD_FAMILY"/>
    <property type="match status" value="1"/>
</dbReference>
<dbReference type="OrthoDB" id="9810980at2"/>
<keyword evidence="5 9" id="KW-0997">Cell inner membrane</keyword>
<keyword evidence="7 9" id="KW-1133">Transmembrane helix</keyword>
<dbReference type="PANTHER" id="PTHR30386">
    <property type="entry name" value="MEMBRANE FUSION SUBUNIT OF EMRAB-TOLC MULTIDRUG EFFLUX PUMP"/>
    <property type="match status" value="1"/>
</dbReference>
<keyword evidence="15" id="KW-1185">Reference proteome</keyword>
<sequence length="509" mass="54592">MPDTRISGADQGAEAVETEAVETGREVVVPAKAAPTPPSPSPSGRRRPALPAPSAPPPGFALDYLPDGAAIEHAPLPWLARSTLYVLAGLLVALVLWAGFAQVDRIVTAGGRLVTTAPLVVAQPLETAVVRGVDVQVGDRVRAGDRLATLDPTFAAADLADLTGKLAGVEAQIGRLRAELDGSDFTPAAGNPDAAVQAAILERRRAEYRSRLASLDEKAGQLDSAIAASRRAQAGLAERLAVVGEVEDIRRQLQERQTGSRLTWLEARIERLRMRDDLTALQDRERESAHELRGIQADRAAFVDEWRRKTAEELVEQTRQRATLVEQIAKAERRRSLVTLTAPVDAVVLEVAKRSVGSVVREAEPLVTLVPADVPLEVEAEIPSRDIGLIRVGDFVRVKLDAFPFQRHGTLSGEIRTISADAFTHDPAQGGSQGSGANSINADAPRPAAGAVFRTRIRLTDTHLEAVPDGTLLSPGMVASAEIRVGTRSVLSYFLYPVIRALDESIREP</sequence>
<protein>
    <recommendedName>
        <fullName evidence="9">Membrane fusion protein (MFP) family protein</fullName>
    </recommendedName>
</protein>
<comment type="similarity">
    <text evidence="2 9">Belongs to the membrane fusion protein (MFP) (TC 8.A.1) family.</text>
</comment>
<evidence type="ECO:0000259" key="13">
    <source>
        <dbReference type="Pfam" id="PF26002"/>
    </source>
</evidence>
<gene>
    <name evidence="14" type="ORF">HUE56_01220</name>
</gene>
<evidence type="ECO:0000256" key="4">
    <source>
        <dbReference type="ARBA" id="ARBA00022475"/>
    </source>
</evidence>
<evidence type="ECO:0000256" key="8">
    <source>
        <dbReference type="ARBA" id="ARBA00023136"/>
    </source>
</evidence>
<dbReference type="Pfam" id="PF26002">
    <property type="entry name" value="Beta-barrel_AprE"/>
    <property type="match status" value="1"/>
</dbReference>
<evidence type="ECO:0000256" key="10">
    <source>
        <dbReference type="SAM" id="Coils"/>
    </source>
</evidence>